<reference evidence="2" key="1">
    <citation type="journal article" date="2014" name="Int. J. Syst. Evol. Microbiol.">
        <title>Complete genome sequence of Corynebacterium casei LMG S-19264T (=DSM 44701T), isolated from a smear-ripened cheese.</title>
        <authorList>
            <consortium name="US DOE Joint Genome Institute (JGI-PGF)"/>
            <person name="Walter F."/>
            <person name="Albersmeier A."/>
            <person name="Kalinowski J."/>
            <person name="Ruckert C."/>
        </authorList>
    </citation>
    <scope>NUCLEOTIDE SEQUENCE</scope>
    <source>
        <strain evidence="2">CGMCC 1.16548</strain>
    </source>
</reference>
<feature type="domain" description="Roadblock/LAMTOR2" evidence="1">
    <location>
        <begin position="5"/>
        <end position="95"/>
    </location>
</feature>
<proteinExistence type="predicted"/>
<evidence type="ECO:0000313" key="3">
    <source>
        <dbReference type="Proteomes" id="UP000617531"/>
    </source>
</evidence>
<dbReference type="Proteomes" id="UP000617531">
    <property type="component" value="Unassembled WGS sequence"/>
</dbReference>
<dbReference type="InterPro" id="IPR004942">
    <property type="entry name" value="Roadblock/LAMTOR2_dom"/>
</dbReference>
<dbReference type="AlphaFoldDB" id="A0A8J3M2K1"/>
<dbReference type="SUPFAM" id="SSF103196">
    <property type="entry name" value="Roadblock/LC7 domain"/>
    <property type="match status" value="1"/>
</dbReference>
<gene>
    <name evidence="2" type="ORF">GCM10011600_23400</name>
</gene>
<dbReference type="Gene3D" id="3.30.450.30">
    <property type="entry name" value="Dynein light chain 2a, cytoplasmic"/>
    <property type="match status" value="1"/>
</dbReference>
<accession>A0A8J3M2K1</accession>
<keyword evidence="3" id="KW-1185">Reference proteome</keyword>
<comment type="caution">
    <text evidence="2">The sequence shown here is derived from an EMBL/GenBank/DDBJ whole genome shotgun (WGS) entry which is preliminary data.</text>
</comment>
<organism evidence="2 3">
    <name type="scientific">Pseudolysinimonas yzui</name>
    <dbReference type="NCBI Taxonomy" id="2708254"/>
    <lineage>
        <taxon>Bacteria</taxon>
        <taxon>Bacillati</taxon>
        <taxon>Actinomycetota</taxon>
        <taxon>Actinomycetes</taxon>
        <taxon>Micrococcales</taxon>
        <taxon>Microbacteriaceae</taxon>
        <taxon>Pseudolysinimonas</taxon>
    </lineage>
</organism>
<dbReference type="EMBL" id="BNAI01000005">
    <property type="protein sequence ID" value="GHF21730.1"/>
    <property type="molecule type" value="Genomic_DNA"/>
</dbReference>
<evidence type="ECO:0000313" key="2">
    <source>
        <dbReference type="EMBL" id="GHF21730.1"/>
    </source>
</evidence>
<name>A0A8J3M2K1_9MICO</name>
<sequence length="120" mass="12413">MVEAASTLLGEMKAAASSLSYAALLTDDGFDVARYPVKSDGERFAGMASSMQALGDAVAHELSIGDSEYIIIASGKGHVVQLRVPGQELVLSALFDNDATVGHALAVTRSFAQKAADLLA</sequence>
<protein>
    <recommendedName>
        <fullName evidence="1">Roadblock/LAMTOR2 domain-containing protein</fullName>
    </recommendedName>
</protein>
<dbReference type="SMART" id="SM00960">
    <property type="entry name" value="Robl_LC7"/>
    <property type="match status" value="1"/>
</dbReference>
<evidence type="ECO:0000259" key="1">
    <source>
        <dbReference type="SMART" id="SM00960"/>
    </source>
</evidence>
<reference evidence="2" key="2">
    <citation type="submission" date="2020-09" db="EMBL/GenBank/DDBJ databases">
        <authorList>
            <person name="Sun Q."/>
            <person name="Zhou Y."/>
        </authorList>
    </citation>
    <scope>NUCLEOTIDE SEQUENCE</scope>
    <source>
        <strain evidence="2">CGMCC 1.16548</strain>
    </source>
</reference>